<evidence type="ECO:0000256" key="8">
    <source>
        <dbReference type="HAMAP-Rule" id="MF_00134"/>
    </source>
</evidence>
<dbReference type="InterPro" id="IPR011060">
    <property type="entry name" value="RibuloseP-bd_barrel"/>
</dbReference>
<dbReference type="FunFam" id="3.20.20.70:FF:000024">
    <property type="entry name" value="Indole-3-glycerol phosphate synthase"/>
    <property type="match status" value="1"/>
</dbReference>
<dbReference type="EMBL" id="CP011367">
    <property type="protein sequence ID" value="AKJ96121.1"/>
    <property type="molecule type" value="Genomic_DNA"/>
</dbReference>
<feature type="domain" description="Indole-3-glycerol phosphate synthase" evidence="9">
    <location>
        <begin position="11"/>
        <end position="265"/>
    </location>
</feature>
<dbReference type="NCBIfam" id="NF001377">
    <property type="entry name" value="PRK00278.2-4"/>
    <property type="match status" value="1"/>
</dbReference>
<dbReference type="InterPro" id="IPR013785">
    <property type="entry name" value="Aldolase_TIM"/>
</dbReference>
<dbReference type="Pfam" id="PF00218">
    <property type="entry name" value="IGPS"/>
    <property type="match status" value="1"/>
</dbReference>
<dbReference type="PANTHER" id="PTHR22854">
    <property type="entry name" value="TRYPTOPHAN BIOSYNTHESIS PROTEIN"/>
    <property type="match status" value="1"/>
</dbReference>
<keyword evidence="3 8" id="KW-0028">Amino-acid biosynthesis</keyword>
<dbReference type="Proteomes" id="UP000064201">
    <property type="component" value="Chromosome"/>
</dbReference>
<keyword evidence="6 8" id="KW-0057">Aromatic amino acid biosynthesis</keyword>
<dbReference type="InterPro" id="IPR001468">
    <property type="entry name" value="Indole-3-GlycerolPSynthase_CS"/>
</dbReference>
<keyword evidence="11" id="KW-1185">Reference proteome</keyword>
<proteinExistence type="inferred from homology"/>
<dbReference type="GO" id="GO:0000162">
    <property type="term" value="P:L-tryptophan biosynthetic process"/>
    <property type="evidence" value="ECO:0007669"/>
    <property type="project" value="UniProtKB-UniRule"/>
</dbReference>
<dbReference type="InterPro" id="IPR045186">
    <property type="entry name" value="Indole-3-glycerol_P_synth"/>
</dbReference>
<evidence type="ECO:0000259" key="9">
    <source>
        <dbReference type="Pfam" id="PF00218"/>
    </source>
</evidence>
<dbReference type="HAMAP" id="MF_00134_B">
    <property type="entry name" value="IGPS_B"/>
    <property type="match status" value="1"/>
</dbReference>
<evidence type="ECO:0000256" key="7">
    <source>
        <dbReference type="ARBA" id="ARBA00023239"/>
    </source>
</evidence>
<evidence type="ECO:0000256" key="1">
    <source>
        <dbReference type="ARBA" id="ARBA00001633"/>
    </source>
</evidence>
<dbReference type="SUPFAM" id="SSF51366">
    <property type="entry name" value="Ribulose-phoshate binding barrel"/>
    <property type="match status" value="1"/>
</dbReference>
<dbReference type="EC" id="4.1.1.48" evidence="8"/>
<dbReference type="NCBIfam" id="NF001373">
    <property type="entry name" value="PRK00278.1-6"/>
    <property type="match status" value="1"/>
</dbReference>
<reference evidence="10 11" key="1">
    <citation type="submission" date="2015-04" db="EMBL/GenBank/DDBJ databases">
        <title>Complete Sequence for the Genome of the Thioalkalivibrio versutus D301.</title>
        <authorList>
            <person name="Mu T."/>
            <person name="Zhou J."/>
            <person name="Xu X."/>
        </authorList>
    </citation>
    <scope>NUCLEOTIDE SEQUENCE [LARGE SCALE GENOMIC DNA]</scope>
    <source>
        <strain evidence="10 11">D301</strain>
    </source>
</reference>
<sequence length="271" mass="30245">MSEGNAVPDILQRILERKREELKEREVYWPLRELRGWMGSAPAPRGFRAALQRDIDAGRPAVIAEIKKASPSQGQISPNFNPEAFARSYEEHGATCLSVLTDVDFFKGRDGDLRDARVACTIPILRKDFVIDLYQVYEARVLGADCVLLIAAALDDTALHELFFLTRELGMDALVEVHDAEELERAKRIGADLIGINNRDLHSFETRLETTLELKDQVPEEALLVTESGIHTREDVARMQAAGVNAFLVGEAFMRTEDPGAALGQLFRGEQ</sequence>
<evidence type="ECO:0000256" key="4">
    <source>
        <dbReference type="ARBA" id="ARBA00022793"/>
    </source>
</evidence>
<evidence type="ECO:0000256" key="5">
    <source>
        <dbReference type="ARBA" id="ARBA00022822"/>
    </source>
</evidence>
<evidence type="ECO:0000256" key="2">
    <source>
        <dbReference type="ARBA" id="ARBA00004696"/>
    </source>
</evidence>
<dbReference type="Gene3D" id="3.20.20.70">
    <property type="entry name" value="Aldolase class I"/>
    <property type="match status" value="1"/>
</dbReference>
<gene>
    <name evidence="8 10" type="primary">trpC</name>
    <name evidence="10" type="ORF">TVD_12485</name>
</gene>
<keyword evidence="5 8" id="KW-0822">Tryptophan biosynthesis</keyword>
<organism evidence="10 11">
    <name type="scientific">Thioalkalivibrio versutus</name>
    <dbReference type="NCBI Taxonomy" id="106634"/>
    <lineage>
        <taxon>Bacteria</taxon>
        <taxon>Pseudomonadati</taxon>
        <taxon>Pseudomonadota</taxon>
        <taxon>Gammaproteobacteria</taxon>
        <taxon>Chromatiales</taxon>
        <taxon>Ectothiorhodospiraceae</taxon>
        <taxon>Thioalkalivibrio</taxon>
    </lineage>
</organism>
<evidence type="ECO:0000313" key="10">
    <source>
        <dbReference type="EMBL" id="AKJ96121.1"/>
    </source>
</evidence>
<keyword evidence="7 8" id="KW-0456">Lyase</keyword>
<comment type="similarity">
    <text evidence="8">Belongs to the TrpC family.</text>
</comment>
<dbReference type="RefSeq" id="WP_018937369.1">
    <property type="nucleotide sequence ID" value="NZ_CP011367.1"/>
</dbReference>
<dbReference type="KEGG" id="tvr:TVD_12485"/>
<dbReference type="AlphaFoldDB" id="A0A0G3GBF1"/>
<dbReference type="STRING" id="106634.TVD_12485"/>
<comment type="pathway">
    <text evidence="2 8">Amino-acid biosynthesis; L-tryptophan biosynthesis; L-tryptophan from chorismate: step 4/5.</text>
</comment>
<evidence type="ECO:0000256" key="3">
    <source>
        <dbReference type="ARBA" id="ARBA00022605"/>
    </source>
</evidence>
<name>A0A0G3GBF1_9GAMM</name>
<dbReference type="PATRIC" id="fig|106634.4.peg.2544"/>
<evidence type="ECO:0000256" key="6">
    <source>
        <dbReference type="ARBA" id="ARBA00023141"/>
    </source>
</evidence>
<comment type="catalytic activity">
    <reaction evidence="1 8">
        <text>1-(2-carboxyphenylamino)-1-deoxy-D-ribulose 5-phosphate + H(+) = (1S,2R)-1-C-(indol-3-yl)glycerol 3-phosphate + CO2 + H2O</text>
        <dbReference type="Rhea" id="RHEA:23476"/>
        <dbReference type="ChEBI" id="CHEBI:15377"/>
        <dbReference type="ChEBI" id="CHEBI:15378"/>
        <dbReference type="ChEBI" id="CHEBI:16526"/>
        <dbReference type="ChEBI" id="CHEBI:58613"/>
        <dbReference type="ChEBI" id="CHEBI:58866"/>
        <dbReference type="EC" id="4.1.1.48"/>
    </reaction>
</comment>
<protein>
    <recommendedName>
        <fullName evidence="8">Indole-3-glycerol phosphate synthase</fullName>
        <shortName evidence="8">IGPS</shortName>
        <ecNumber evidence="8">4.1.1.48</ecNumber>
    </recommendedName>
</protein>
<dbReference type="PROSITE" id="PS00614">
    <property type="entry name" value="IGPS"/>
    <property type="match status" value="1"/>
</dbReference>
<dbReference type="UniPathway" id="UPA00035">
    <property type="reaction ID" value="UER00043"/>
</dbReference>
<dbReference type="InterPro" id="IPR013798">
    <property type="entry name" value="Indole-3-glycerol_P_synth_dom"/>
</dbReference>
<dbReference type="GO" id="GO:0004425">
    <property type="term" value="F:indole-3-glycerol-phosphate synthase activity"/>
    <property type="evidence" value="ECO:0007669"/>
    <property type="project" value="UniProtKB-UniRule"/>
</dbReference>
<accession>A0A0G3GBF1</accession>
<dbReference type="PANTHER" id="PTHR22854:SF2">
    <property type="entry name" value="INDOLE-3-GLYCEROL-PHOSPHATE SYNTHASE"/>
    <property type="match status" value="1"/>
</dbReference>
<keyword evidence="4 8" id="KW-0210">Decarboxylase</keyword>
<dbReference type="OrthoDB" id="9804217at2"/>
<dbReference type="GO" id="GO:0004640">
    <property type="term" value="F:phosphoribosylanthranilate isomerase activity"/>
    <property type="evidence" value="ECO:0007669"/>
    <property type="project" value="TreeGrafter"/>
</dbReference>
<dbReference type="CDD" id="cd00331">
    <property type="entry name" value="IGPS"/>
    <property type="match status" value="1"/>
</dbReference>
<evidence type="ECO:0000313" key="11">
    <source>
        <dbReference type="Proteomes" id="UP000064201"/>
    </source>
</evidence>